<dbReference type="GO" id="GO:0000398">
    <property type="term" value="P:mRNA splicing, via spliceosome"/>
    <property type="evidence" value="ECO:0007669"/>
    <property type="project" value="TreeGrafter"/>
</dbReference>
<dbReference type="GO" id="GO:0000381">
    <property type="term" value="P:regulation of alternative mRNA splicing, via spliceosome"/>
    <property type="evidence" value="ECO:0007669"/>
    <property type="project" value="TreeGrafter"/>
</dbReference>
<dbReference type="Proteomes" id="UP000078544">
    <property type="component" value="Unassembled WGS sequence"/>
</dbReference>
<dbReference type="InterPro" id="IPR057720">
    <property type="entry name" value="RRM_YTH1"/>
</dbReference>
<feature type="region of interest" description="Disordered" evidence="1">
    <location>
        <begin position="302"/>
        <end position="339"/>
    </location>
</feature>
<evidence type="ECO:0000259" key="2">
    <source>
        <dbReference type="PROSITE" id="PS50882"/>
    </source>
</evidence>
<dbReference type="EMBL" id="AZGY01000008">
    <property type="protein sequence ID" value="KZZ95981.1"/>
    <property type="molecule type" value="Genomic_DNA"/>
</dbReference>
<gene>
    <name evidence="3" type="ORF">AAL_04277</name>
</gene>
<proteinExistence type="predicted"/>
<feature type="region of interest" description="Disordered" evidence="1">
    <location>
        <begin position="570"/>
        <end position="595"/>
    </location>
</feature>
<organism evidence="3 4">
    <name type="scientific">Moelleriella libera RCEF 2490</name>
    <dbReference type="NCBI Taxonomy" id="1081109"/>
    <lineage>
        <taxon>Eukaryota</taxon>
        <taxon>Fungi</taxon>
        <taxon>Dikarya</taxon>
        <taxon>Ascomycota</taxon>
        <taxon>Pezizomycotina</taxon>
        <taxon>Sordariomycetes</taxon>
        <taxon>Hypocreomycetidae</taxon>
        <taxon>Hypocreales</taxon>
        <taxon>Clavicipitaceae</taxon>
        <taxon>Moelleriella</taxon>
    </lineage>
</organism>
<dbReference type="InterPro" id="IPR007275">
    <property type="entry name" value="YTH_domain"/>
</dbReference>
<feature type="compositionally biased region" description="Polar residues" evidence="1">
    <location>
        <begin position="184"/>
        <end position="194"/>
    </location>
</feature>
<dbReference type="STRING" id="1081109.A0A168C0C0"/>
<dbReference type="CDD" id="cd21134">
    <property type="entry name" value="YTH"/>
    <property type="match status" value="1"/>
</dbReference>
<dbReference type="GO" id="GO:0003729">
    <property type="term" value="F:mRNA binding"/>
    <property type="evidence" value="ECO:0007669"/>
    <property type="project" value="TreeGrafter"/>
</dbReference>
<evidence type="ECO:0000313" key="3">
    <source>
        <dbReference type="EMBL" id="KZZ95981.1"/>
    </source>
</evidence>
<feature type="region of interest" description="Disordered" evidence="1">
    <location>
        <begin position="480"/>
        <end position="501"/>
    </location>
</feature>
<dbReference type="Gene3D" id="3.30.70.330">
    <property type="match status" value="1"/>
</dbReference>
<dbReference type="AlphaFoldDB" id="A0A168C0C0"/>
<dbReference type="PROSITE" id="PS50882">
    <property type="entry name" value="YTH"/>
    <property type="match status" value="1"/>
</dbReference>
<comment type="caution">
    <text evidence="3">The sequence shown here is derived from an EMBL/GenBank/DDBJ whole genome shotgun (WGS) entry which is preliminary data.</text>
</comment>
<evidence type="ECO:0000256" key="1">
    <source>
        <dbReference type="SAM" id="MobiDB-lite"/>
    </source>
</evidence>
<dbReference type="PANTHER" id="PTHR12357:SF3">
    <property type="entry name" value="YTH DOMAIN-CONTAINING PROTEIN 1"/>
    <property type="match status" value="1"/>
</dbReference>
<feature type="domain" description="YTH" evidence="2">
    <location>
        <begin position="365"/>
        <end position="564"/>
    </location>
</feature>
<name>A0A168C0C0_9HYPO</name>
<protein>
    <submittedName>
        <fullName evidence="3">YTH domain protein</fullName>
    </submittedName>
</protein>
<dbReference type="GO" id="GO:0005654">
    <property type="term" value="C:nucleoplasm"/>
    <property type="evidence" value="ECO:0007669"/>
    <property type="project" value="TreeGrafter"/>
</dbReference>
<evidence type="ECO:0000313" key="4">
    <source>
        <dbReference type="Proteomes" id="UP000078544"/>
    </source>
</evidence>
<dbReference type="Pfam" id="PF04146">
    <property type="entry name" value="YTH"/>
    <property type="match status" value="1"/>
</dbReference>
<feature type="compositionally biased region" description="Polar residues" evidence="1">
    <location>
        <begin position="10"/>
        <end position="24"/>
    </location>
</feature>
<feature type="region of interest" description="Disordered" evidence="1">
    <location>
        <begin position="182"/>
        <end position="227"/>
    </location>
</feature>
<dbReference type="GO" id="GO:1990247">
    <property type="term" value="F:N6-methyladenosine-containing RNA reader activity"/>
    <property type="evidence" value="ECO:0007669"/>
    <property type="project" value="TreeGrafter"/>
</dbReference>
<keyword evidence="4" id="KW-1185">Reference proteome</keyword>
<dbReference type="InterPro" id="IPR035979">
    <property type="entry name" value="RBD_domain_sf"/>
</dbReference>
<dbReference type="PANTHER" id="PTHR12357">
    <property type="entry name" value="YTH YT521-B HOMOLOGY DOMAIN-CONTAINING"/>
    <property type="match status" value="1"/>
</dbReference>
<dbReference type="InterPro" id="IPR012677">
    <property type="entry name" value="Nucleotide-bd_a/b_plait_sf"/>
</dbReference>
<dbReference type="InterPro" id="IPR045168">
    <property type="entry name" value="YTH_prot"/>
</dbReference>
<reference evidence="3 4" key="1">
    <citation type="journal article" date="2016" name="Genome Biol. Evol.">
        <title>Divergent and convergent evolution of fungal pathogenicity.</title>
        <authorList>
            <person name="Shang Y."/>
            <person name="Xiao G."/>
            <person name="Zheng P."/>
            <person name="Cen K."/>
            <person name="Zhan S."/>
            <person name="Wang C."/>
        </authorList>
    </citation>
    <scope>NUCLEOTIDE SEQUENCE [LARGE SCALE GENOMIC DNA]</scope>
    <source>
        <strain evidence="3 4">RCEF 2490</strain>
    </source>
</reference>
<sequence length="595" mass="65328">MDNSKIAAEANQSGQDWSNNQAAPSQRPAGNPVVLTPPNQHGHQAPFDMGPLNDLLPTINHRQRQQSIHYVNSPPPSYVPTSPNAGPYMQHMPSFSNQSVQMPNQPFYVQQPHLPQYYLPAQMHQTPRQSFVQTQQSMVYYPNQVVANHAQQGFFYSQDGQFAGHSSGAPPNVLTNAYLAGSSKAGQRTHQPGISRQVRGQRALQDTSPAKQNAVRGPPRKPRQSGHALWIGNLPPQADLMALVQHICKITPGLESLFLISKSNCAFANYKDEASCSAAQQLLHDSKFQSVRLVSRLRKSAVEGTTGTAVPTGPAAGANVAGTQPENPDSTSRQDDPELDLVDPAQNRQLSPAMNRDAHSLPQTDKFFILKSLTVEDLELSVRNGIWATQSHNEENLNNAFRTAESVYLIFSANKSGEYFGYARMTSEIDNDPAAAIEFAPKALAAAEVDIPKAIPTEATEFAPRGRIIDDSARGTIFWEAERDDDDDSSDSGSEATSEKIMKGADETKVWGKPFKLEWLSTLRLPFFRTRGLRNPWNSNREVKIARDGTEIEPSVGRKLIGLFNRAQTSPMSAPPAGTSMNFTPTYTTGQPFDQ</sequence>
<dbReference type="Pfam" id="PF25701">
    <property type="entry name" value="RRM_YTH1"/>
    <property type="match status" value="1"/>
</dbReference>
<feature type="region of interest" description="Disordered" evidence="1">
    <location>
        <begin position="1"/>
        <end position="42"/>
    </location>
</feature>
<accession>A0A168C0C0</accession>
<feature type="compositionally biased region" description="Low complexity" evidence="1">
    <location>
        <begin position="304"/>
        <end position="323"/>
    </location>
</feature>
<dbReference type="SUPFAM" id="SSF54928">
    <property type="entry name" value="RNA-binding domain, RBD"/>
    <property type="match status" value="1"/>
</dbReference>
<dbReference type="OrthoDB" id="306690at2759"/>
<feature type="compositionally biased region" description="Polar residues" evidence="1">
    <location>
        <begin position="579"/>
        <end position="595"/>
    </location>
</feature>
<dbReference type="Gene3D" id="3.10.590.10">
    <property type="entry name" value="ph1033 like domains"/>
    <property type="match status" value="1"/>
</dbReference>